<dbReference type="GO" id="GO:0016616">
    <property type="term" value="F:oxidoreductase activity, acting on the CH-OH group of donors, NAD or NADP as acceptor"/>
    <property type="evidence" value="ECO:0007669"/>
    <property type="project" value="UniProtKB-ARBA"/>
</dbReference>
<evidence type="ECO:0000256" key="1">
    <source>
        <dbReference type="ARBA" id="ARBA00006484"/>
    </source>
</evidence>
<evidence type="ECO:0000313" key="5">
    <source>
        <dbReference type="Proteomes" id="UP000823823"/>
    </source>
</evidence>
<dbReference type="Proteomes" id="UP000823823">
    <property type="component" value="Unassembled WGS sequence"/>
</dbReference>
<dbReference type="Pfam" id="PF00106">
    <property type="entry name" value="adh_short"/>
    <property type="match status" value="1"/>
</dbReference>
<accession>A0A9D2LCJ7</accession>
<keyword evidence="2" id="KW-0560">Oxidoreductase</keyword>
<feature type="region of interest" description="Disordered" evidence="3">
    <location>
        <begin position="1"/>
        <end position="20"/>
    </location>
</feature>
<comment type="caution">
    <text evidence="4">The sequence shown here is derived from an EMBL/GenBank/DDBJ whole genome shotgun (WGS) entry which is preliminary data.</text>
</comment>
<dbReference type="InterPro" id="IPR002347">
    <property type="entry name" value="SDR_fam"/>
</dbReference>
<organism evidence="4 5">
    <name type="scientific">Candidatus Brachybacterium merdavium</name>
    <dbReference type="NCBI Taxonomy" id="2838513"/>
    <lineage>
        <taxon>Bacteria</taxon>
        <taxon>Bacillati</taxon>
        <taxon>Actinomycetota</taxon>
        <taxon>Actinomycetes</taxon>
        <taxon>Micrococcales</taxon>
        <taxon>Dermabacteraceae</taxon>
        <taxon>Brachybacterium</taxon>
    </lineage>
</organism>
<protein>
    <submittedName>
        <fullName evidence="4">SDR family oxidoreductase</fullName>
    </submittedName>
</protein>
<dbReference type="InterPro" id="IPR036291">
    <property type="entry name" value="NAD(P)-bd_dom_sf"/>
</dbReference>
<dbReference type="Gene3D" id="3.40.50.720">
    <property type="entry name" value="NAD(P)-binding Rossmann-like Domain"/>
    <property type="match status" value="1"/>
</dbReference>
<dbReference type="PRINTS" id="PR00081">
    <property type="entry name" value="GDHRDH"/>
</dbReference>
<dbReference type="PANTHER" id="PTHR42901">
    <property type="entry name" value="ALCOHOL DEHYDROGENASE"/>
    <property type="match status" value="1"/>
</dbReference>
<proteinExistence type="inferred from homology"/>
<dbReference type="AlphaFoldDB" id="A0A9D2LCJ7"/>
<dbReference type="PANTHER" id="PTHR42901:SF1">
    <property type="entry name" value="ALCOHOL DEHYDROGENASE"/>
    <property type="match status" value="1"/>
</dbReference>
<sequence>MTDSDLRPASAGSHPTAVVTGASSGIGRATAARLVADGWRVLAVARRQERLEELAANTGCDILAVDVTDDDSVARLVERVDELFGGTLNSIVHVAGGALGVEPAAEADLDHWQRMYDINVLGAVRVTRALLPAVRASRRGDVLFVTSVAAHEAYEGGSGYNAAKAGEHMLARALRLELNGERIRVIEVAPGMVHTEEFSLVRLGDQAAADKVYDGVDKPLTADDCADVIAYALNAPHHVNLDLVTVRPLAQAAAHKVARHQGV</sequence>
<evidence type="ECO:0000313" key="4">
    <source>
        <dbReference type="EMBL" id="HJB10076.1"/>
    </source>
</evidence>
<evidence type="ECO:0000256" key="3">
    <source>
        <dbReference type="SAM" id="MobiDB-lite"/>
    </source>
</evidence>
<dbReference type="SUPFAM" id="SSF51735">
    <property type="entry name" value="NAD(P)-binding Rossmann-fold domains"/>
    <property type="match status" value="1"/>
</dbReference>
<name>A0A9D2LCJ7_9MICO</name>
<reference evidence="4" key="2">
    <citation type="submission" date="2021-04" db="EMBL/GenBank/DDBJ databases">
        <authorList>
            <person name="Gilroy R."/>
        </authorList>
    </citation>
    <scope>NUCLEOTIDE SEQUENCE</scope>
    <source>
        <strain evidence="4">ChiHjej13B12-24818</strain>
    </source>
</reference>
<gene>
    <name evidence="4" type="ORF">H9786_06025</name>
</gene>
<evidence type="ECO:0000256" key="2">
    <source>
        <dbReference type="ARBA" id="ARBA00023002"/>
    </source>
</evidence>
<dbReference type="FunFam" id="3.40.50.720:FF:000047">
    <property type="entry name" value="NADP-dependent L-serine/L-allo-threonine dehydrogenase"/>
    <property type="match status" value="1"/>
</dbReference>
<reference evidence="4" key="1">
    <citation type="journal article" date="2021" name="PeerJ">
        <title>Extensive microbial diversity within the chicken gut microbiome revealed by metagenomics and culture.</title>
        <authorList>
            <person name="Gilroy R."/>
            <person name="Ravi A."/>
            <person name="Getino M."/>
            <person name="Pursley I."/>
            <person name="Horton D.L."/>
            <person name="Alikhan N.F."/>
            <person name="Baker D."/>
            <person name="Gharbi K."/>
            <person name="Hall N."/>
            <person name="Watson M."/>
            <person name="Adriaenssens E.M."/>
            <person name="Foster-Nyarko E."/>
            <person name="Jarju S."/>
            <person name="Secka A."/>
            <person name="Antonio M."/>
            <person name="Oren A."/>
            <person name="Chaudhuri R.R."/>
            <person name="La Ragione R."/>
            <person name="Hildebrand F."/>
            <person name="Pallen M.J."/>
        </authorList>
    </citation>
    <scope>NUCLEOTIDE SEQUENCE</scope>
    <source>
        <strain evidence="4">ChiHjej13B12-24818</strain>
    </source>
</reference>
<comment type="similarity">
    <text evidence="1">Belongs to the short-chain dehydrogenases/reductases (SDR) family.</text>
</comment>
<dbReference type="EMBL" id="DWZH01000042">
    <property type="protein sequence ID" value="HJB10076.1"/>
    <property type="molecule type" value="Genomic_DNA"/>
</dbReference>